<name>A0A396HR05_MEDTR</name>
<protein>
    <submittedName>
        <fullName evidence="2">Putative F-box domain-containing protein</fullName>
    </submittedName>
</protein>
<dbReference type="AlphaFoldDB" id="A0A396HR05"/>
<accession>A0A396HR05</accession>
<proteinExistence type="predicted"/>
<sequence length="292" mass="34126">MFNRNNLMSMKRKKDSIAPVRARRRCNKEKGKVDEADNHDELCPYFDNLPSHLTAHILLKLHIKSLLICKCVCKIWKTIISEQHFAKLHFERSQVCLMIWTDDDRLVSRTMYHLECEPEKFKIGSNNHVKLDPIFKLPLRGYIKSFREKSDRIKNKSKRPYIACNRDRDHFDIVNSCSGLLCLSEPTTGNPLVICNPITGEFIRLLEATTIRMPNDTAYILNQEAAGCGFYPKTNEYKVINIWKKYARRAICDYACEIERVVIVEIHTLGTPTWRNKWILKFLLLILCIPLV</sequence>
<dbReference type="SMART" id="SM00256">
    <property type="entry name" value="FBOX"/>
    <property type="match status" value="1"/>
</dbReference>
<feature type="domain" description="F-box" evidence="1">
    <location>
        <begin position="43"/>
        <end position="88"/>
    </location>
</feature>
<dbReference type="PROSITE" id="PS50181">
    <property type="entry name" value="FBOX"/>
    <property type="match status" value="1"/>
</dbReference>
<dbReference type="SUPFAM" id="SSF81383">
    <property type="entry name" value="F-box domain"/>
    <property type="match status" value="1"/>
</dbReference>
<dbReference type="EMBL" id="PSQE01000005">
    <property type="protein sequence ID" value="RHN54314.1"/>
    <property type="molecule type" value="Genomic_DNA"/>
</dbReference>
<dbReference type="Proteomes" id="UP000265566">
    <property type="component" value="Chromosome 5"/>
</dbReference>
<dbReference type="PANTHER" id="PTHR31672:SF13">
    <property type="entry name" value="F-BOX PROTEIN CPR30-LIKE"/>
    <property type="match status" value="1"/>
</dbReference>
<evidence type="ECO:0000313" key="2">
    <source>
        <dbReference type="EMBL" id="RHN54314.1"/>
    </source>
</evidence>
<dbReference type="PANTHER" id="PTHR31672">
    <property type="entry name" value="BNACNNG10540D PROTEIN"/>
    <property type="match status" value="1"/>
</dbReference>
<gene>
    <name evidence="2" type="ORF">MtrunA17_Chr5g0405341</name>
</gene>
<dbReference type="Pfam" id="PF00646">
    <property type="entry name" value="F-box"/>
    <property type="match status" value="1"/>
</dbReference>
<dbReference type="InterPro" id="IPR036047">
    <property type="entry name" value="F-box-like_dom_sf"/>
</dbReference>
<organism evidence="2">
    <name type="scientific">Medicago truncatula</name>
    <name type="common">Barrel medic</name>
    <name type="synonym">Medicago tribuloides</name>
    <dbReference type="NCBI Taxonomy" id="3880"/>
    <lineage>
        <taxon>Eukaryota</taxon>
        <taxon>Viridiplantae</taxon>
        <taxon>Streptophyta</taxon>
        <taxon>Embryophyta</taxon>
        <taxon>Tracheophyta</taxon>
        <taxon>Spermatophyta</taxon>
        <taxon>Magnoliopsida</taxon>
        <taxon>eudicotyledons</taxon>
        <taxon>Gunneridae</taxon>
        <taxon>Pentapetalae</taxon>
        <taxon>rosids</taxon>
        <taxon>fabids</taxon>
        <taxon>Fabales</taxon>
        <taxon>Fabaceae</taxon>
        <taxon>Papilionoideae</taxon>
        <taxon>50 kb inversion clade</taxon>
        <taxon>NPAAA clade</taxon>
        <taxon>Hologalegina</taxon>
        <taxon>IRL clade</taxon>
        <taxon>Trifolieae</taxon>
        <taxon>Medicago</taxon>
    </lineage>
</organism>
<evidence type="ECO:0000259" key="1">
    <source>
        <dbReference type="PROSITE" id="PS50181"/>
    </source>
</evidence>
<dbReference type="InterPro" id="IPR050796">
    <property type="entry name" value="SCF_F-box_component"/>
</dbReference>
<dbReference type="Gramene" id="rna29325">
    <property type="protein sequence ID" value="RHN54314.1"/>
    <property type="gene ID" value="gene29325"/>
</dbReference>
<dbReference type="InterPro" id="IPR001810">
    <property type="entry name" value="F-box_dom"/>
</dbReference>
<dbReference type="Gene3D" id="1.20.1280.50">
    <property type="match status" value="1"/>
</dbReference>
<comment type="caution">
    <text evidence="2">The sequence shown here is derived from an EMBL/GenBank/DDBJ whole genome shotgun (WGS) entry which is preliminary data.</text>
</comment>
<reference evidence="2" key="1">
    <citation type="journal article" date="2018" name="Nat. Plants">
        <title>Whole-genome landscape of Medicago truncatula symbiotic genes.</title>
        <authorList>
            <person name="Pecrix Y."/>
            <person name="Gamas P."/>
            <person name="Carrere S."/>
        </authorList>
    </citation>
    <scope>NUCLEOTIDE SEQUENCE</scope>
    <source>
        <tissue evidence="2">Leaves</tissue>
    </source>
</reference>